<dbReference type="Gene3D" id="3.90.176.10">
    <property type="entry name" value="Toxin ADP-ribosyltransferase, Chain A, domain 1"/>
    <property type="match status" value="1"/>
</dbReference>
<dbReference type="AlphaFoldDB" id="A0A8S2XWE9"/>
<name>A0A8S2XWE9_9BILA</name>
<feature type="non-terminal residue" evidence="2">
    <location>
        <position position="169"/>
    </location>
</feature>
<gene>
    <name evidence="2" type="ORF">TMI583_LOCUS48790</name>
</gene>
<comment type="caution">
    <text evidence="2">The sequence shown here is derived from an EMBL/GenBank/DDBJ whole genome shotgun (WGS) entry which is preliminary data.</text>
</comment>
<dbReference type="GO" id="GO:0005576">
    <property type="term" value="C:extracellular region"/>
    <property type="evidence" value="ECO:0007669"/>
    <property type="project" value="InterPro"/>
</dbReference>
<accession>A0A8S2XWE9</accession>
<dbReference type="Pfam" id="PF03496">
    <property type="entry name" value="ADPrib_exo_Tox"/>
    <property type="match status" value="1"/>
</dbReference>
<reference evidence="2" key="1">
    <citation type="submission" date="2021-02" db="EMBL/GenBank/DDBJ databases">
        <authorList>
            <person name="Nowell W R."/>
        </authorList>
    </citation>
    <scope>NUCLEOTIDE SEQUENCE</scope>
</reference>
<organism evidence="2 3">
    <name type="scientific">Didymodactylos carnosus</name>
    <dbReference type="NCBI Taxonomy" id="1234261"/>
    <lineage>
        <taxon>Eukaryota</taxon>
        <taxon>Metazoa</taxon>
        <taxon>Spiralia</taxon>
        <taxon>Gnathifera</taxon>
        <taxon>Rotifera</taxon>
        <taxon>Eurotatoria</taxon>
        <taxon>Bdelloidea</taxon>
        <taxon>Philodinida</taxon>
        <taxon>Philodinidae</taxon>
        <taxon>Didymodactylos</taxon>
    </lineage>
</organism>
<sequence>FHLKYESKDAIKWYTNDSFVYRLLNKALRTDNIELLYTFRYYINDLCSHINELYQQQTENTTNNIIVLYRGQHMTVMEIEKLQNNINNLISTNGFFSTTRDPAIARIFAEHDQNLNDGLVSVFIHIEIDLNETKTSVFTDIEQFSLIPDEREVIFNISSVFIITSLNYD</sequence>
<evidence type="ECO:0000259" key="1">
    <source>
        <dbReference type="Pfam" id="PF03496"/>
    </source>
</evidence>
<dbReference type="PROSITE" id="PS51996">
    <property type="entry name" value="TR_MART"/>
    <property type="match status" value="1"/>
</dbReference>
<dbReference type="Proteomes" id="UP000682733">
    <property type="component" value="Unassembled WGS sequence"/>
</dbReference>
<feature type="domain" description="ADP ribosyltransferase" evidence="1">
    <location>
        <begin position="6"/>
        <end position="165"/>
    </location>
</feature>
<evidence type="ECO:0000313" key="2">
    <source>
        <dbReference type="EMBL" id="CAF4522989.1"/>
    </source>
</evidence>
<evidence type="ECO:0000313" key="3">
    <source>
        <dbReference type="Proteomes" id="UP000682733"/>
    </source>
</evidence>
<dbReference type="EMBL" id="CAJOBA010101893">
    <property type="protein sequence ID" value="CAF4522989.1"/>
    <property type="molecule type" value="Genomic_DNA"/>
</dbReference>
<dbReference type="InterPro" id="IPR003540">
    <property type="entry name" value="ADP-ribosyltransferase"/>
</dbReference>
<dbReference type="SUPFAM" id="SSF56399">
    <property type="entry name" value="ADP-ribosylation"/>
    <property type="match status" value="1"/>
</dbReference>
<protein>
    <recommendedName>
        <fullName evidence="1">ADP ribosyltransferase domain-containing protein</fullName>
    </recommendedName>
</protein>
<proteinExistence type="predicted"/>
<feature type="non-terminal residue" evidence="2">
    <location>
        <position position="1"/>
    </location>
</feature>